<comment type="caution">
    <text evidence="1">The sequence shown here is derived from an EMBL/GenBank/DDBJ whole genome shotgun (WGS) entry which is preliminary data.</text>
</comment>
<sequence>MKTTTRVKKINGHEYLYEITYYYDKESRRTRQKSRYLGKNVDGQPVRVREKAKTPERVYAYGEFIPYLQAVKNLRIQEILGSHLTDHEVRLFLALLFAGIHHPDALHSPASWYESTVLPRVFSGLKITTQSITRLLKKLGEGSIHLSICRALSQIPDSGNMRVFSIDLPMSKPTTWNKGVTHQSIEPIVLFYDNIENIPVGYLSSARYLITSDLVKAISAGMSLFSGKKATIISGKNFESSMNLYGAIYSEIPLIFPLDPEHDLIKDEIKQHRSELMHPKNLKIFRGETLFVIPVNLTLETHHLKGYIIYSPRQEEEIRERYAEDIDLILENLNEKPIYRWVNPAEAVADVAGIYNQFLQWKVEDNRMFVDVKRKALGKYLKNSGISVIITGDPEYQWDTCLEWLEERAEAEDFITTFLKNFQVFPLTVDSDVMKNGAFLIAFIALVIERWVHEQYTKSGLLSIYTSERILLELMKIRLIGLGNERVIVTGLSSRQKEILDSLKWSAEL</sequence>
<keyword evidence="2" id="KW-1185">Reference proteome</keyword>
<dbReference type="EMBL" id="QGMZ01000012">
    <property type="protein sequence ID" value="PWR75137.1"/>
    <property type="molecule type" value="Genomic_DNA"/>
</dbReference>
<gene>
    <name evidence="1" type="ORF">DLD82_06035</name>
</gene>
<evidence type="ECO:0000313" key="2">
    <source>
        <dbReference type="Proteomes" id="UP000245934"/>
    </source>
</evidence>
<reference evidence="1 2" key="1">
    <citation type="submission" date="2018-05" db="EMBL/GenBank/DDBJ databases">
        <title>Draft genome of Methanospirillum stamsii Pt1.</title>
        <authorList>
            <person name="Dueholm M.S."/>
            <person name="Nielsen P.H."/>
            <person name="Bakmann L.F."/>
            <person name="Otzen D.E."/>
        </authorList>
    </citation>
    <scope>NUCLEOTIDE SEQUENCE [LARGE SCALE GENOMIC DNA]</scope>
    <source>
        <strain evidence="1 2">Pt1</strain>
    </source>
</reference>
<dbReference type="RefSeq" id="WP_109940215.1">
    <property type="nucleotide sequence ID" value="NZ_CP176366.1"/>
</dbReference>
<dbReference type="GeneID" id="97609055"/>
<name>A0A2V2NFH9_9EURY</name>
<protein>
    <submittedName>
        <fullName evidence="1">Uncharacterized protein</fullName>
    </submittedName>
</protein>
<organism evidence="1 2">
    <name type="scientific">Methanospirillum stamsii</name>
    <dbReference type="NCBI Taxonomy" id="1277351"/>
    <lineage>
        <taxon>Archaea</taxon>
        <taxon>Methanobacteriati</taxon>
        <taxon>Methanobacteriota</taxon>
        <taxon>Stenosarchaea group</taxon>
        <taxon>Methanomicrobia</taxon>
        <taxon>Methanomicrobiales</taxon>
        <taxon>Methanospirillaceae</taxon>
        <taxon>Methanospirillum</taxon>
    </lineage>
</organism>
<dbReference type="AlphaFoldDB" id="A0A2V2NFH9"/>
<accession>A0A2V2NFH9</accession>
<dbReference type="OrthoDB" id="134456at2157"/>
<dbReference type="Proteomes" id="UP000245934">
    <property type="component" value="Unassembled WGS sequence"/>
</dbReference>
<evidence type="ECO:0000313" key="1">
    <source>
        <dbReference type="EMBL" id="PWR75137.1"/>
    </source>
</evidence>
<proteinExistence type="predicted"/>